<dbReference type="InterPro" id="IPR004138">
    <property type="entry name" value="U79_P34"/>
</dbReference>
<comment type="subcellular location">
    <subcellularLocation>
        <location evidence="1">Host nucleus</location>
    </subcellularLocation>
</comment>
<gene>
    <name evidence="5" type="primary">ORF95</name>
    <name evidence="5" type="ORF">MRV_0099</name>
</gene>
<dbReference type="Proteomes" id="UP000202182">
    <property type="component" value="Segment"/>
</dbReference>
<evidence type="ECO:0000313" key="6">
    <source>
        <dbReference type="Proteomes" id="UP000202182"/>
    </source>
</evidence>
<sequence length="221" mass="25643">MATNTRCYINFVNPVQTFHQSVNNHYQLKRFDFLSASIINISDGSITNDKFDNGWISILSCSSEQDNGVLIMDIIGPNDRLKVFTVKGAVQASKNSFSAVEKADPANGHKEQILSITCEQQKLSLIYYGIDNASKNEDFNTEDYKKNDEKRRHKDGVHKDSHKDSHKDTHKDSHKDRKKRKSEDKFDDKYEKDRREHRKEDKREDKREDRSEKSSDNSLGK</sequence>
<dbReference type="Pfam" id="PF03064">
    <property type="entry name" value="U79_P34"/>
    <property type="match status" value="1"/>
</dbReference>
<evidence type="ECO:0000256" key="4">
    <source>
        <dbReference type="SAM" id="MobiDB-lite"/>
    </source>
</evidence>
<keyword evidence="3" id="KW-1048">Host nucleus</keyword>
<dbReference type="GO" id="GO:0042025">
    <property type="term" value="C:host cell nucleus"/>
    <property type="evidence" value="ECO:0007669"/>
    <property type="project" value="UniProtKB-SubCell"/>
</dbReference>
<feature type="region of interest" description="Disordered" evidence="4">
    <location>
        <begin position="137"/>
        <end position="221"/>
    </location>
</feature>
<dbReference type="EMBL" id="KY355735">
    <property type="protein sequence ID" value="APZ76310.1"/>
    <property type="molecule type" value="Genomic_DNA"/>
</dbReference>
<protein>
    <submittedName>
        <fullName evidence="5">Uncharacterized protein</fullName>
    </submittedName>
</protein>
<organism evidence="5">
    <name type="scientific">Murid betaherpesvirus 3</name>
    <dbReference type="NCBI Taxonomy" id="2560603"/>
    <lineage>
        <taxon>Viruses</taxon>
        <taxon>Duplodnaviria</taxon>
        <taxon>Heunggongvirae</taxon>
        <taxon>Peploviricota</taxon>
        <taxon>Herviviricetes</taxon>
        <taxon>Herpesvirales</taxon>
        <taxon>Orthoherpesviridae</taxon>
        <taxon>Betaherpesvirinae</taxon>
        <taxon>Roseolovirus</taxon>
        <taxon>Roseolovirus muridbeta3</taxon>
    </lineage>
</organism>
<comment type="similarity">
    <text evidence="2">Belongs to the herpesviridae U79/UL112 family.</text>
</comment>
<proteinExistence type="inferred from homology"/>
<evidence type="ECO:0000256" key="1">
    <source>
        <dbReference type="ARBA" id="ARBA00004147"/>
    </source>
</evidence>
<evidence type="ECO:0000313" key="5">
    <source>
        <dbReference type="EMBL" id="APZ76310.1"/>
    </source>
</evidence>
<evidence type="ECO:0000256" key="2">
    <source>
        <dbReference type="ARBA" id="ARBA00006651"/>
    </source>
</evidence>
<keyword evidence="6" id="KW-1185">Reference proteome</keyword>
<accession>A0A1P8VIY0</accession>
<feature type="compositionally biased region" description="Basic and acidic residues" evidence="4">
    <location>
        <begin position="157"/>
        <end position="215"/>
    </location>
</feature>
<dbReference type="KEGG" id="vg:30999436"/>
<dbReference type="OrthoDB" id="15859at10239"/>
<reference evidence="5" key="1">
    <citation type="submission" date="2016-12" db="EMBL/GenBank/DDBJ databases">
        <title>A murine herpesvirus closely related to ubiquitous human herpesviruses causes T-cell depletion.</title>
        <authorList>
            <person name="Patel S.J."/>
            <person name="Zhao G."/>
            <person name="Penna V.R."/>
            <person name="Park E."/>
            <person name="Lauron E.J."/>
            <person name="Harvey I.B."/>
            <person name="Beatty W.L."/>
            <person name="Plougastel-Douglas B."/>
            <person name="Poursine-Laurent J."/>
            <person name="Fremont D.H."/>
            <person name="Wang D."/>
            <person name="Yokoyama W.M."/>
        </authorList>
    </citation>
    <scope>NUCLEOTIDE SEQUENCE [LARGE SCALE GENOMIC DNA]</scope>
    <source>
        <strain evidence="5">YOK1</strain>
    </source>
</reference>
<name>A0A1P8VIY0_9BETA</name>
<feature type="compositionally biased region" description="Basic and acidic residues" evidence="4">
    <location>
        <begin position="137"/>
        <end position="150"/>
    </location>
</feature>
<evidence type="ECO:0000256" key="3">
    <source>
        <dbReference type="ARBA" id="ARBA00022562"/>
    </source>
</evidence>